<dbReference type="AlphaFoldDB" id="A0A1L9AZ71"/>
<keyword evidence="2" id="KW-1185">Reference proteome</keyword>
<sequence length="79" mass="8376">MTALVLATVTGLAGCGPSDSEACRPVPVQDDEGRTYRCVASEDCPLSSTMTLCVRDIPGPLECIRCLDTECVRVPPETC</sequence>
<organism evidence="1 2">
    <name type="scientific">Cystobacter ferrugineus</name>
    <dbReference type="NCBI Taxonomy" id="83449"/>
    <lineage>
        <taxon>Bacteria</taxon>
        <taxon>Pseudomonadati</taxon>
        <taxon>Myxococcota</taxon>
        <taxon>Myxococcia</taxon>
        <taxon>Myxococcales</taxon>
        <taxon>Cystobacterineae</taxon>
        <taxon>Archangiaceae</taxon>
        <taxon>Cystobacter</taxon>
    </lineage>
</organism>
<dbReference type="EMBL" id="MPIN01000015">
    <property type="protein sequence ID" value="OJH35305.1"/>
    <property type="molecule type" value="Genomic_DNA"/>
</dbReference>
<dbReference type="STRING" id="83449.BON30_39680"/>
<gene>
    <name evidence="1" type="ORF">BON30_39680</name>
</gene>
<protein>
    <submittedName>
        <fullName evidence="1">Uncharacterized protein</fullName>
    </submittedName>
</protein>
<dbReference type="Proteomes" id="UP000182229">
    <property type="component" value="Unassembled WGS sequence"/>
</dbReference>
<name>A0A1L9AZ71_9BACT</name>
<reference evidence="2" key="1">
    <citation type="submission" date="2016-11" db="EMBL/GenBank/DDBJ databases">
        <authorList>
            <person name="Shukria A."/>
            <person name="Stevens D.C."/>
        </authorList>
    </citation>
    <scope>NUCLEOTIDE SEQUENCE [LARGE SCALE GENOMIC DNA]</scope>
    <source>
        <strain evidence="2">Cbfe23</strain>
    </source>
</reference>
<accession>A0A1L9AZ71</accession>
<evidence type="ECO:0000313" key="1">
    <source>
        <dbReference type="EMBL" id="OJH35305.1"/>
    </source>
</evidence>
<reference evidence="1 2" key="2">
    <citation type="submission" date="2016-12" db="EMBL/GenBank/DDBJ databases">
        <title>Draft Genome Sequence of Cystobacter ferrugineus Strain Cbfe23.</title>
        <authorList>
            <person name="Akbar S."/>
            <person name="Dowd S.E."/>
            <person name="Stevens D.C."/>
        </authorList>
    </citation>
    <scope>NUCLEOTIDE SEQUENCE [LARGE SCALE GENOMIC DNA]</scope>
    <source>
        <strain evidence="1 2">Cbfe23</strain>
    </source>
</reference>
<comment type="caution">
    <text evidence="1">The sequence shown here is derived from an EMBL/GenBank/DDBJ whole genome shotgun (WGS) entry which is preliminary data.</text>
</comment>
<evidence type="ECO:0000313" key="2">
    <source>
        <dbReference type="Proteomes" id="UP000182229"/>
    </source>
</evidence>
<proteinExistence type="predicted"/>